<dbReference type="EMBL" id="JBHSFG010000074">
    <property type="protein sequence ID" value="MFC4470009.1"/>
    <property type="molecule type" value="Genomic_DNA"/>
</dbReference>
<sequence>MDALTQLNVLGLVLSAVLLAMACIKADRVRAWRAAINPSAEELPDAFFVVSRVALVAMAGTGIYLSVQGFGVSDDTSWDDSELTSAVQGATNALDGSSGLGDIYAEDTDTGWIDEYATTIEDEVVEHGGGDAPQYDVYATPAASNTASEARYRVTASGAGTAFCLDVTRTRSKDGDYEPPGIAGGQGTVTVPSYDFAVTMRQATC</sequence>
<dbReference type="RefSeq" id="WP_386350016.1">
    <property type="nucleotide sequence ID" value="NZ_JBHSFG010000074.1"/>
</dbReference>
<evidence type="ECO:0008006" key="3">
    <source>
        <dbReference type="Google" id="ProtNLM"/>
    </source>
</evidence>
<gene>
    <name evidence="1" type="ORF">ACFPH6_36865</name>
</gene>
<evidence type="ECO:0000313" key="1">
    <source>
        <dbReference type="EMBL" id="MFC4470009.1"/>
    </source>
</evidence>
<comment type="caution">
    <text evidence="1">The sequence shown here is derived from an EMBL/GenBank/DDBJ whole genome shotgun (WGS) entry which is preliminary data.</text>
</comment>
<protein>
    <recommendedName>
        <fullName evidence="3">Secreted protein</fullName>
    </recommendedName>
</protein>
<name>A0ABV8Z131_9ACTN</name>
<dbReference type="Proteomes" id="UP001596012">
    <property type="component" value="Unassembled WGS sequence"/>
</dbReference>
<accession>A0ABV8Z131</accession>
<proteinExistence type="predicted"/>
<evidence type="ECO:0000313" key="2">
    <source>
        <dbReference type="Proteomes" id="UP001596012"/>
    </source>
</evidence>
<reference evidence="2" key="1">
    <citation type="journal article" date="2019" name="Int. J. Syst. Evol. Microbiol.">
        <title>The Global Catalogue of Microorganisms (GCM) 10K type strain sequencing project: providing services to taxonomists for standard genome sequencing and annotation.</title>
        <authorList>
            <consortium name="The Broad Institute Genomics Platform"/>
            <consortium name="The Broad Institute Genome Sequencing Center for Infectious Disease"/>
            <person name="Wu L."/>
            <person name="Ma J."/>
        </authorList>
    </citation>
    <scope>NUCLEOTIDE SEQUENCE [LARGE SCALE GENOMIC DNA]</scope>
    <source>
        <strain evidence="2">DT43</strain>
    </source>
</reference>
<organism evidence="1 2">
    <name type="scientific">Streptomyces xiangluensis</name>
    <dbReference type="NCBI Taxonomy" id="2665720"/>
    <lineage>
        <taxon>Bacteria</taxon>
        <taxon>Bacillati</taxon>
        <taxon>Actinomycetota</taxon>
        <taxon>Actinomycetes</taxon>
        <taxon>Kitasatosporales</taxon>
        <taxon>Streptomycetaceae</taxon>
        <taxon>Streptomyces</taxon>
    </lineage>
</organism>
<keyword evidence="2" id="KW-1185">Reference proteome</keyword>